<dbReference type="KEGG" id="gsb:GSUB_15545"/>
<proteinExistence type="predicted"/>
<evidence type="ECO:0000256" key="1">
    <source>
        <dbReference type="SAM" id="Phobius"/>
    </source>
</evidence>
<dbReference type="RefSeq" id="WP_040201635.1">
    <property type="nucleotide sequence ID" value="NZ_CP010311.1"/>
</dbReference>
<dbReference type="Pfam" id="PF14899">
    <property type="entry name" value="DUF4492"/>
    <property type="match status" value="1"/>
</dbReference>
<sequence>MLKKICLFYYDGFRSMRLGRTLWKLLAIKLLIMFGVLKLFFFPNFLNTEFETDAQRADHVLSNLTQAPSSQP</sequence>
<accession>A0A0B5FU24</accession>
<feature type="transmembrane region" description="Helical" evidence="1">
    <location>
        <begin position="21"/>
        <end position="41"/>
    </location>
</feature>
<dbReference type="Proteomes" id="UP000035036">
    <property type="component" value="Chromosome"/>
</dbReference>
<dbReference type="EMBL" id="CP010311">
    <property type="protein sequence ID" value="AJF07680.1"/>
    <property type="molecule type" value="Genomic_DNA"/>
</dbReference>
<keyword evidence="1" id="KW-0812">Transmembrane</keyword>
<dbReference type="HOGENOM" id="CLU_189853_0_0_7"/>
<gene>
    <name evidence="2" type="ORF">GSUB_15545</name>
</gene>
<keyword evidence="1" id="KW-0472">Membrane</keyword>
<evidence type="ECO:0000313" key="3">
    <source>
        <dbReference type="Proteomes" id="UP000035036"/>
    </source>
</evidence>
<evidence type="ECO:0008006" key="4">
    <source>
        <dbReference type="Google" id="ProtNLM"/>
    </source>
</evidence>
<evidence type="ECO:0000313" key="2">
    <source>
        <dbReference type="EMBL" id="AJF07680.1"/>
    </source>
</evidence>
<dbReference type="STRING" id="483547.GSUB_15545"/>
<keyword evidence="1" id="KW-1133">Transmembrane helix</keyword>
<dbReference type="OrthoDB" id="1122086at2"/>
<organism evidence="2 3">
    <name type="scientific">Geoalkalibacter subterraneus</name>
    <dbReference type="NCBI Taxonomy" id="483547"/>
    <lineage>
        <taxon>Bacteria</taxon>
        <taxon>Pseudomonadati</taxon>
        <taxon>Thermodesulfobacteriota</taxon>
        <taxon>Desulfuromonadia</taxon>
        <taxon>Desulfuromonadales</taxon>
        <taxon>Geoalkalibacteraceae</taxon>
        <taxon>Geoalkalibacter</taxon>
    </lineage>
</organism>
<name>A0A0B5FU24_9BACT</name>
<protein>
    <recommendedName>
        <fullName evidence="4">DUF4492 domain-containing protein</fullName>
    </recommendedName>
</protein>
<dbReference type="InterPro" id="IPR027853">
    <property type="entry name" value="DUF4492"/>
</dbReference>
<reference evidence="2 3" key="1">
    <citation type="journal article" date="2015" name="Genome Announc.">
        <title>Genomes of Geoalkalibacter ferrihydriticus Z-0531T and Geoalkalibacter subterraneus Red1T, Two Haloalkaliphilic Metal-Reducing Deltaproteobacteria.</title>
        <authorList>
            <person name="Badalamenti J.P."/>
            <person name="Krajmalnik-Brown R."/>
            <person name="Torres C.I."/>
            <person name="Bond D.R."/>
        </authorList>
    </citation>
    <scope>NUCLEOTIDE SEQUENCE [LARGE SCALE GENOMIC DNA]</scope>
    <source>
        <strain evidence="2 3">Red1</strain>
    </source>
</reference>
<dbReference type="AlphaFoldDB" id="A0A0B5FU24"/>
<keyword evidence="3" id="KW-1185">Reference proteome</keyword>